<dbReference type="AlphaFoldDB" id="A0AA39JX32"/>
<dbReference type="EMBL" id="JAUEPS010000039">
    <property type="protein sequence ID" value="KAK0449034.1"/>
    <property type="molecule type" value="Genomic_DNA"/>
</dbReference>
<dbReference type="GeneID" id="85367015"/>
<gene>
    <name evidence="2" type="ORF">EV420DRAFT_788428</name>
</gene>
<keyword evidence="3" id="KW-1185">Reference proteome</keyword>
<evidence type="ECO:0000256" key="1">
    <source>
        <dbReference type="SAM" id="MobiDB-lite"/>
    </source>
</evidence>
<name>A0AA39JX32_ARMTA</name>
<reference evidence="2" key="1">
    <citation type="submission" date="2023-06" db="EMBL/GenBank/DDBJ databases">
        <authorList>
            <consortium name="Lawrence Berkeley National Laboratory"/>
            <person name="Ahrendt S."/>
            <person name="Sahu N."/>
            <person name="Indic B."/>
            <person name="Wong-Bajracharya J."/>
            <person name="Merenyi Z."/>
            <person name="Ke H.-M."/>
            <person name="Monk M."/>
            <person name="Kocsube S."/>
            <person name="Drula E."/>
            <person name="Lipzen A."/>
            <person name="Balint B."/>
            <person name="Henrissat B."/>
            <person name="Andreopoulos B."/>
            <person name="Martin F.M."/>
            <person name="Harder C.B."/>
            <person name="Rigling D."/>
            <person name="Ford K.L."/>
            <person name="Foster G.D."/>
            <person name="Pangilinan J."/>
            <person name="Papanicolaou A."/>
            <person name="Barry K."/>
            <person name="LaButti K."/>
            <person name="Viragh M."/>
            <person name="Koriabine M."/>
            <person name="Yan M."/>
            <person name="Riley R."/>
            <person name="Champramary S."/>
            <person name="Plett K.L."/>
            <person name="Tsai I.J."/>
            <person name="Slot J."/>
            <person name="Sipos G."/>
            <person name="Plett J."/>
            <person name="Nagy L.G."/>
            <person name="Grigoriev I.V."/>
        </authorList>
    </citation>
    <scope>NUCLEOTIDE SEQUENCE</scope>
    <source>
        <strain evidence="2">CCBAS 213</strain>
    </source>
</reference>
<organism evidence="2 3">
    <name type="scientific">Armillaria tabescens</name>
    <name type="common">Ringless honey mushroom</name>
    <name type="synonym">Agaricus tabescens</name>
    <dbReference type="NCBI Taxonomy" id="1929756"/>
    <lineage>
        <taxon>Eukaryota</taxon>
        <taxon>Fungi</taxon>
        <taxon>Dikarya</taxon>
        <taxon>Basidiomycota</taxon>
        <taxon>Agaricomycotina</taxon>
        <taxon>Agaricomycetes</taxon>
        <taxon>Agaricomycetidae</taxon>
        <taxon>Agaricales</taxon>
        <taxon>Marasmiineae</taxon>
        <taxon>Physalacriaceae</taxon>
        <taxon>Desarmillaria</taxon>
    </lineage>
</organism>
<protein>
    <submittedName>
        <fullName evidence="2">Uncharacterized protein</fullName>
    </submittedName>
</protein>
<proteinExistence type="predicted"/>
<evidence type="ECO:0000313" key="3">
    <source>
        <dbReference type="Proteomes" id="UP001175211"/>
    </source>
</evidence>
<accession>A0AA39JX32</accession>
<dbReference type="RefSeq" id="XP_060326749.1">
    <property type="nucleotide sequence ID" value="XM_060483467.1"/>
</dbReference>
<sequence length="80" mass="8490">MDSTQCQCDDLCAALLAACCGLCAGACLDFASLRHDFTENLCICRSPSKSGSIDDVDEREPLLSSNQQPSPHPPMRASGD</sequence>
<feature type="region of interest" description="Disordered" evidence="1">
    <location>
        <begin position="46"/>
        <end position="80"/>
    </location>
</feature>
<evidence type="ECO:0000313" key="2">
    <source>
        <dbReference type="EMBL" id="KAK0449034.1"/>
    </source>
</evidence>
<dbReference type="Proteomes" id="UP001175211">
    <property type="component" value="Unassembled WGS sequence"/>
</dbReference>
<comment type="caution">
    <text evidence="2">The sequence shown here is derived from an EMBL/GenBank/DDBJ whole genome shotgun (WGS) entry which is preliminary data.</text>
</comment>